<dbReference type="KEGG" id="mana:MAMMFC1_02955"/>
<keyword evidence="3" id="KW-1185">Reference proteome</keyword>
<gene>
    <name evidence="2" type="ORF">MAMMFC1_02955</name>
</gene>
<reference evidence="2 3" key="1">
    <citation type="journal article" date="2018" name="Int. J. Syst. Evol. Microbiol.">
        <title>Methylomusa anaerophila gen. nov., sp. nov., an anaerobic methanol-utilizing bacterium isolated from a microbial fuel cell.</title>
        <authorList>
            <person name="Amano N."/>
            <person name="Yamamuro A."/>
            <person name="Miyahara M."/>
            <person name="Kouzuma A."/>
            <person name="Abe T."/>
            <person name="Watanabe K."/>
        </authorList>
    </citation>
    <scope>NUCLEOTIDE SEQUENCE [LARGE SCALE GENOMIC DNA]</scope>
    <source>
        <strain evidence="2 3">MMFC1</strain>
    </source>
</reference>
<dbReference type="OrthoDB" id="5944985at2"/>
<name>A0A348AMH2_9FIRM</name>
<dbReference type="Proteomes" id="UP000276437">
    <property type="component" value="Chromosome"/>
</dbReference>
<proteinExistence type="predicted"/>
<feature type="compositionally biased region" description="Polar residues" evidence="1">
    <location>
        <begin position="20"/>
        <end position="41"/>
    </location>
</feature>
<protein>
    <submittedName>
        <fullName evidence="2">Uncharacterized protein</fullName>
    </submittedName>
</protein>
<feature type="region of interest" description="Disordered" evidence="1">
    <location>
        <begin position="19"/>
        <end position="41"/>
    </location>
</feature>
<evidence type="ECO:0000313" key="2">
    <source>
        <dbReference type="EMBL" id="BBB92270.1"/>
    </source>
</evidence>
<organism evidence="2 3">
    <name type="scientific">Methylomusa anaerophila</name>
    <dbReference type="NCBI Taxonomy" id="1930071"/>
    <lineage>
        <taxon>Bacteria</taxon>
        <taxon>Bacillati</taxon>
        <taxon>Bacillota</taxon>
        <taxon>Negativicutes</taxon>
        <taxon>Selenomonadales</taxon>
        <taxon>Sporomusaceae</taxon>
        <taxon>Methylomusa</taxon>
    </lineage>
</organism>
<evidence type="ECO:0000256" key="1">
    <source>
        <dbReference type="SAM" id="MobiDB-lite"/>
    </source>
</evidence>
<evidence type="ECO:0000313" key="3">
    <source>
        <dbReference type="Proteomes" id="UP000276437"/>
    </source>
</evidence>
<sequence>MENMEMGNSTIANEMDMRQSVATSHESGLQEITESTTGNEFASSKNLASKFSAVFETMDNFEAHSFAEIFPDATKEEYESLLEDVRVHGQYEPVIIFEDKIADGRTRQKAQQELKRSLLAQTWLGSSEELLNYLYAKSQHRNLNSQQRAVVALQFVQVERELAQKRKGMRTDLNRIVDAVRGRALDQVAKKGGTNRTYIAYAEKIDKEANELLDYVKRNEIPITQAKLLAEKLKISQDRLAAVSEYKKGGRTMSAIIDEISYKNGTGCETSSDETQNQGFEVDKIPALFLFQSLQSWQDQEAAKTKIKQVAEILGINSKEVWYIPDNNDKDAKAVLKLMQSFVKRLKMIRRFSAEGQELKHIC</sequence>
<dbReference type="AlphaFoldDB" id="A0A348AMH2"/>
<dbReference type="EMBL" id="AP018449">
    <property type="protein sequence ID" value="BBB92270.1"/>
    <property type="molecule type" value="Genomic_DNA"/>
</dbReference>
<accession>A0A348AMH2</accession>
<dbReference type="RefSeq" id="WP_126309183.1">
    <property type="nucleotide sequence ID" value="NZ_AP018449.1"/>
</dbReference>